<evidence type="ECO:0000313" key="2">
    <source>
        <dbReference type="Proteomes" id="UP000604046"/>
    </source>
</evidence>
<sequence length="596" mass="65223">MLFPRWFAASFCEVEPGRWEREAALATLVAALGGLRVGGCLILHSPHRGQSLAGLVQHLFERTELVAVPRNSAGEPEVFLVGWQFRGVQPALLQALSGAVSKELSAKQSPELVDAALLHPSLSGRLEAWQRLVAEGPRSAPRTLASMPVQLHLLWGHCHESLLQGPPGATGAQQLDFTRLAQRRQRLWCTEAPAAKRARLTPVPPSEKCRSWCQGWRQMMRSREADRVLLQTLEVSAEAAVTAAKLWWKEVRLQPPWTLVHSTFAEPQKLYAGISARLEREERGGVEVARLPDEAPPLLAAFIDLLATWLPKRLSKGGEALACQQCFCVMLPGGDETVPTWLRNEMGMSQCHALRVTPDGSAAARGQADLTLVELCPDPDSHPSCELAGLECQPAWRRDAVGAITMAFRAVAPGGDMFLQLPSLFTRFTAGVCWLSLCFIVSRIDTEISSKHGCTWLICSSYVLDSAGRPLPGMACTRMLKNDMPNSLNELKKALQVPKSPSHSRQNSATYKLLELLKTVEVKLRQARCAKAAQQQLLKSLAGRAHCEPPILSGVVPNANLGLACFAEVGELLDDARPVEEFMVEKDQVGMIAVVL</sequence>
<keyword evidence="2" id="KW-1185">Reference proteome</keyword>
<organism evidence="1 2">
    <name type="scientific">Symbiodinium natans</name>
    <dbReference type="NCBI Taxonomy" id="878477"/>
    <lineage>
        <taxon>Eukaryota</taxon>
        <taxon>Sar</taxon>
        <taxon>Alveolata</taxon>
        <taxon>Dinophyceae</taxon>
        <taxon>Suessiales</taxon>
        <taxon>Symbiodiniaceae</taxon>
        <taxon>Symbiodinium</taxon>
    </lineage>
</organism>
<name>A0A812I817_9DINO</name>
<comment type="caution">
    <text evidence="1">The sequence shown here is derived from an EMBL/GenBank/DDBJ whole genome shotgun (WGS) entry which is preliminary data.</text>
</comment>
<evidence type="ECO:0000313" key="1">
    <source>
        <dbReference type="EMBL" id="CAE7023173.1"/>
    </source>
</evidence>
<gene>
    <name evidence="1" type="primary">CMTR2</name>
    <name evidence="1" type="ORF">SNAT2548_LOCUS3000</name>
</gene>
<accession>A0A812I817</accession>
<dbReference type="Proteomes" id="UP000604046">
    <property type="component" value="Unassembled WGS sequence"/>
</dbReference>
<dbReference type="AlphaFoldDB" id="A0A812I817"/>
<dbReference type="OrthoDB" id="10248867at2759"/>
<proteinExistence type="predicted"/>
<reference evidence="1" key="1">
    <citation type="submission" date="2021-02" db="EMBL/GenBank/DDBJ databases">
        <authorList>
            <person name="Dougan E. K."/>
            <person name="Rhodes N."/>
            <person name="Thang M."/>
            <person name="Chan C."/>
        </authorList>
    </citation>
    <scope>NUCLEOTIDE SEQUENCE</scope>
</reference>
<protein>
    <submittedName>
        <fullName evidence="1">CMTR2 protein</fullName>
    </submittedName>
</protein>
<dbReference type="EMBL" id="CAJNDS010000180">
    <property type="protein sequence ID" value="CAE7023173.1"/>
    <property type="molecule type" value="Genomic_DNA"/>
</dbReference>